<evidence type="ECO:0000313" key="3">
    <source>
        <dbReference type="EMBL" id="MCC0176429.1"/>
    </source>
</evidence>
<dbReference type="GO" id="GO:0016020">
    <property type="term" value="C:membrane"/>
    <property type="evidence" value="ECO:0007669"/>
    <property type="project" value="TreeGrafter"/>
</dbReference>
<feature type="transmembrane region" description="Helical" evidence="1">
    <location>
        <begin position="21"/>
        <end position="40"/>
    </location>
</feature>
<keyword evidence="1" id="KW-1133">Transmembrane helix</keyword>
<feature type="transmembrane region" description="Helical" evidence="1">
    <location>
        <begin position="179"/>
        <end position="197"/>
    </location>
</feature>
<feature type="transmembrane region" description="Helical" evidence="1">
    <location>
        <begin position="318"/>
        <end position="336"/>
    </location>
</feature>
<dbReference type="PANTHER" id="PTHR23028:SF53">
    <property type="entry name" value="ACYL_TRANSF_3 DOMAIN-CONTAINING PROTEIN"/>
    <property type="match status" value="1"/>
</dbReference>
<comment type="caution">
    <text evidence="3">The sequence shown here is derived from an EMBL/GenBank/DDBJ whole genome shotgun (WGS) entry which is preliminary data.</text>
</comment>
<dbReference type="PANTHER" id="PTHR23028">
    <property type="entry name" value="ACETYLTRANSFERASE"/>
    <property type="match status" value="1"/>
</dbReference>
<sequence length="379" mass="43833">MAMLTETKKSLNLKSLDALRGILAVYVLLGHCRWLLWAGNNEWNKIDRSWWSDILATASASLRYGHEVVMIFFALSGFFIHLRISKQLAEKNSFSFDLTRFFKRRLHRLVPPYIFALILTLIVDLIGYYLYPTLYHAATGDILLDTNFIRKDFSLTSIIPALFLLPSSLGKDFGTNGPFWSLGYEFVYYLLYPLWLMVRRLGAWQGYITGFTLAIAGNYFLPPSFIRAILIHYPIWLSGALIAEFLVKKQLPKWIIFISYLSLSISFIAINYNFPDSFNFFLYCLLGSSTLLIVVSLPNSIFNHPIHRLFEFIGMESYTIYICHFPLVAFVSAWTIEKFGTRPMHGWLALVTAIATLLLCHLFFLLCERNFMHSRLKVE</sequence>
<evidence type="ECO:0000259" key="2">
    <source>
        <dbReference type="Pfam" id="PF01757"/>
    </source>
</evidence>
<feature type="transmembrane region" description="Helical" evidence="1">
    <location>
        <begin position="280"/>
        <end position="297"/>
    </location>
</feature>
<dbReference type="AlphaFoldDB" id="A0A964FGA9"/>
<dbReference type="EMBL" id="JADWDC010000009">
    <property type="protein sequence ID" value="MCC0176429.1"/>
    <property type="molecule type" value="Genomic_DNA"/>
</dbReference>
<feature type="domain" description="Acyltransferase 3" evidence="2">
    <location>
        <begin position="14"/>
        <end position="360"/>
    </location>
</feature>
<keyword evidence="1" id="KW-0472">Membrane</keyword>
<dbReference type="GO" id="GO:0000271">
    <property type="term" value="P:polysaccharide biosynthetic process"/>
    <property type="evidence" value="ECO:0007669"/>
    <property type="project" value="TreeGrafter"/>
</dbReference>
<feature type="transmembrane region" description="Helical" evidence="1">
    <location>
        <begin position="227"/>
        <end position="247"/>
    </location>
</feature>
<feature type="transmembrane region" description="Helical" evidence="1">
    <location>
        <begin position="204"/>
        <end position="221"/>
    </location>
</feature>
<feature type="transmembrane region" description="Helical" evidence="1">
    <location>
        <begin position="110"/>
        <end position="131"/>
    </location>
</feature>
<keyword evidence="3" id="KW-0808">Transferase</keyword>
<keyword evidence="3" id="KW-0012">Acyltransferase</keyword>
<proteinExistence type="predicted"/>
<name>A0A964FGA9_9CYAN</name>
<evidence type="ECO:0000313" key="4">
    <source>
        <dbReference type="Proteomes" id="UP000729733"/>
    </source>
</evidence>
<reference evidence="3" key="1">
    <citation type="journal article" date="2021" name="Antonie Van Leeuwenhoek">
        <title>Draft genome and description of Waterburya agarophytonicola gen. nov. sp. nov. (Pleurocapsales, Cyanobacteria): a seaweed symbiont.</title>
        <authorList>
            <person name="Bonthond G."/>
            <person name="Shalygin S."/>
            <person name="Bayer T."/>
            <person name="Weinberger F."/>
        </authorList>
    </citation>
    <scope>NUCLEOTIDE SEQUENCE</scope>
    <source>
        <strain evidence="3">KI4</strain>
    </source>
</reference>
<dbReference type="Proteomes" id="UP000729733">
    <property type="component" value="Unassembled WGS sequence"/>
</dbReference>
<feature type="transmembrane region" description="Helical" evidence="1">
    <location>
        <begin position="60"/>
        <end position="82"/>
    </location>
</feature>
<dbReference type="GO" id="GO:0016747">
    <property type="term" value="F:acyltransferase activity, transferring groups other than amino-acyl groups"/>
    <property type="evidence" value="ECO:0007669"/>
    <property type="project" value="InterPro"/>
</dbReference>
<organism evidence="3 4">
    <name type="scientific">Waterburya agarophytonicola KI4</name>
    <dbReference type="NCBI Taxonomy" id="2874699"/>
    <lineage>
        <taxon>Bacteria</taxon>
        <taxon>Bacillati</taxon>
        <taxon>Cyanobacteriota</taxon>
        <taxon>Cyanophyceae</taxon>
        <taxon>Pleurocapsales</taxon>
        <taxon>Hyellaceae</taxon>
        <taxon>Waterburya</taxon>
        <taxon>Waterburya agarophytonicola</taxon>
    </lineage>
</organism>
<dbReference type="Pfam" id="PF01757">
    <property type="entry name" value="Acyl_transf_3"/>
    <property type="match status" value="1"/>
</dbReference>
<feature type="transmembrane region" description="Helical" evidence="1">
    <location>
        <begin position="348"/>
        <end position="367"/>
    </location>
</feature>
<evidence type="ECO:0000256" key="1">
    <source>
        <dbReference type="SAM" id="Phobius"/>
    </source>
</evidence>
<feature type="transmembrane region" description="Helical" evidence="1">
    <location>
        <begin position="254"/>
        <end position="274"/>
    </location>
</feature>
<keyword evidence="4" id="KW-1185">Reference proteome</keyword>
<dbReference type="InterPro" id="IPR002656">
    <property type="entry name" value="Acyl_transf_3_dom"/>
</dbReference>
<gene>
    <name evidence="3" type="ORF">I4641_05485</name>
</gene>
<protein>
    <submittedName>
        <fullName evidence="3">Acyltransferase</fullName>
    </submittedName>
</protein>
<dbReference type="InterPro" id="IPR050879">
    <property type="entry name" value="Acyltransferase_3"/>
</dbReference>
<keyword evidence="1" id="KW-0812">Transmembrane</keyword>
<accession>A0A964FGA9</accession>